<reference evidence="2" key="1">
    <citation type="submission" date="2018-05" db="EMBL/GenBank/DDBJ databases">
        <authorList>
            <person name="Li X."/>
        </authorList>
    </citation>
    <scope>NUCLEOTIDE SEQUENCE [LARGE SCALE GENOMIC DNA]</scope>
    <source>
        <strain evidence="2">HKS-05</strain>
    </source>
</reference>
<dbReference type="AlphaFoldDB" id="A0A328AX56"/>
<protein>
    <recommendedName>
        <fullName evidence="3">DUF3800 domain-containing protein</fullName>
    </recommendedName>
</protein>
<dbReference type="OrthoDB" id="507950at2"/>
<dbReference type="Pfam" id="PF12686">
    <property type="entry name" value="DUF3800"/>
    <property type="match status" value="1"/>
</dbReference>
<keyword evidence="2" id="KW-1185">Reference proteome</keyword>
<gene>
    <name evidence="1" type="ORF">DJ021_07745</name>
</gene>
<comment type="caution">
    <text evidence="1">The sequence shown here is derived from an EMBL/GenBank/DDBJ whole genome shotgun (WGS) entry which is preliminary data.</text>
</comment>
<dbReference type="Proteomes" id="UP000249842">
    <property type="component" value="Unassembled WGS sequence"/>
</dbReference>
<dbReference type="InterPro" id="IPR024524">
    <property type="entry name" value="DUF3800"/>
</dbReference>
<accession>A0A328AX56</accession>
<name>A0A328AX56_9CAUL</name>
<evidence type="ECO:0000313" key="1">
    <source>
        <dbReference type="EMBL" id="RAK59702.1"/>
    </source>
</evidence>
<evidence type="ECO:0000313" key="2">
    <source>
        <dbReference type="Proteomes" id="UP000249842"/>
    </source>
</evidence>
<organism evidence="1 2">
    <name type="scientific">Phenylobacterium hankyongense</name>
    <dbReference type="NCBI Taxonomy" id="1813876"/>
    <lineage>
        <taxon>Bacteria</taxon>
        <taxon>Pseudomonadati</taxon>
        <taxon>Pseudomonadota</taxon>
        <taxon>Alphaproteobacteria</taxon>
        <taxon>Caulobacterales</taxon>
        <taxon>Caulobacteraceae</taxon>
        <taxon>Phenylobacterium</taxon>
    </lineage>
</organism>
<sequence length="285" mass="32945">MYRLYVDEVGTDDLTHIEKDSQRYLSLTGVAMRIDHARDQLMPNMNWIKANVLKHDPDSPIILHRKDIVARAGGFQCLNDEKVCDPFDRSILRLMKRAEYSVITALIDKQWMLKQQHWQKTHPYHYLMEIMIEKYVQFLERMDVIGDIMPESRMGKSNERLQRACDDVRLTGTRFVSAERIASAVRGPKLKFRRKPENVAGLQLCDLLAHPSHMLVRDKMGHDVSLGPFAEKVAAILELQKYDRSARGGRERVRHQAPTLKHKGEARGPARWIVYHLLPTAVASD</sequence>
<dbReference type="EMBL" id="QFYP01000001">
    <property type="protein sequence ID" value="RAK59702.1"/>
    <property type="molecule type" value="Genomic_DNA"/>
</dbReference>
<dbReference type="RefSeq" id="WP_111456995.1">
    <property type="nucleotide sequence ID" value="NZ_QFYP01000001.1"/>
</dbReference>
<evidence type="ECO:0008006" key="3">
    <source>
        <dbReference type="Google" id="ProtNLM"/>
    </source>
</evidence>
<proteinExistence type="predicted"/>